<feature type="compositionally biased region" description="Basic and acidic residues" evidence="2">
    <location>
        <begin position="393"/>
        <end position="405"/>
    </location>
</feature>
<dbReference type="GO" id="GO:0007005">
    <property type="term" value="P:mitochondrion organization"/>
    <property type="evidence" value="ECO:0007669"/>
    <property type="project" value="InterPro"/>
</dbReference>
<keyword evidence="1" id="KW-0175">Coiled coil</keyword>
<feature type="compositionally biased region" description="Polar residues" evidence="2">
    <location>
        <begin position="234"/>
        <end position="258"/>
    </location>
</feature>
<dbReference type="GO" id="GO:0045202">
    <property type="term" value="C:synapse"/>
    <property type="evidence" value="ECO:0007669"/>
    <property type="project" value="GOC"/>
</dbReference>
<feature type="compositionally biased region" description="Basic residues" evidence="2">
    <location>
        <begin position="351"/>
        <end position="365"/>
    </location>
</feature>
<dbReference type="InterPro" id="IPR033545">
    <property type="entry name" value="CEP89"/>
</dbReference>
<dbReference type="InParanoid" id="A0A6P8IT10"/>
<dbReference type="OrthoDB" id="6622877at2759"/>
<feature type="region of interest" description="Disordered" evidence="2">
    <location>
        <begin position="479"/>
        <end position="511"/>
    </location>
</feature>
<proteinExistence type="predicted"/>
<feature type="compositionally biased region" description="Polar residues" evidence="2">
    <location>
        <begin position="379"/>
        <end position="391"/>
    </location>
</feature>
<evidence type="ECO:0000256" key="1">
    <source>
        <dbReference type="SAM" id="Coils"/>
    </source>
</evidence>
<dbReference type="GO" id="GO:0097539">
    <property type="term" value="C:ciliary transition fiber"/>
    <property type="evidence" value="ECO:0007669"/>
    <property type="project" value="TreeGrafter"/>
</dbReference>
<dbReference type="GO" id="GO:0007268">
    <property type="term" value="P:chemical synaptic transmission"/>
    <property type="evidence" value="ECO:0007669"/>
    <property type="project" value="InterPro"/>
</dbReference>
<feature type="coiled-coil region" evidence="1">
    <location>
        <begin position="1045"/>
        <end position="1100"/>
    </location>
</feature>
<dbReference type="PANTHER" id="PTHR36170:SF1">
    <property type="entry name" value="CENTROSOMAL PROTEIN OF 89 KDA"/>
    <property type="match status" value="1"/>
</dbReference>
<dbReference type="GO" id="GO:0060271">
    <property type="term" value="P:cilium assembly"/>
    <property type="evidence" value="ECO:0007669"/>
    <property type="project" value="InterPro"/>
</dbReference>
<name>A0A6P8IT10_ACTTE</name>
<evidence type="ECO:0000313" key="4">
    <source>
        <dbReference type="RefSeq" id="XP_031570331.1"/>
    </source>
</evidence>
<dbReference type="PANTHER" id="PTHR36170">
    <property type="entry name" value="CENTROSOMAL PROTEIN OF 89 KDA"/>
    <property type="match status" value="1"/>
</dbReference>
<feature type="region of interest" description="Disordered" evidence="2">
    <location>
        <begin position="723"/>
        <end position="766"/>
    </location>
</feature>
<evidence type="ECO:0000313" key="3">
    <source>
        <dbReference type="Proteomes" id="UP000515163"/>
    </source>
</evidence>
<feature type="coiled-coil region" evidence="1">
    <location>
        <begin position="816"/>
        <end position="857"/>
    </location>
</feature>
<dbReference type="Proteomes" id="UP000515163">
    <property type="component" value="Unplaced"/>
</dbReference>
<feature type="compositionally biased region" description="Basic and acidic residues" evidence="2">
    <location>
        <begin position="127"/>
        <end position="152"/>
    </location>
</feature>
<feature type="compositionally biased region" description="Basic and acidic residues" evidence="2">
    <location>
        <begin position="497"/>
        <end position="511"/>
    </location>
</feature>
<feature type="coiled-coil region" evidence="1">
    <location>
        <begin position="520"/>
        <end position="568"/>
    </location>
</feature>
<reference evidence="4" key="1">
    <citation type="submission" date="2025-08" db="UniProtKB">
        <authorList>
            <consortium name="RefSeq"/>
        </authorList>
    </citation>
    <scope>IDENTIFICATION</scope>
</reference>
<keyword evidence="3" id="KW-1185">Reference proteome</keyword>
<dbReference type="AlphaFoldDB" id="A0A6P8IT10"/>
<feature type="compositionally biased region" description="Basic and acidic residues" evidence="2">
    <location>
        <begin position="285"/>
        <end position="314"/>
    </location>
</feature>
<sequence length="1263" mass="145994">MAGKKKKKKDKKNLSGSLSHIASQLVPSAIFAAVPRSASAPLSSTWPRSSASSPVARAVGEAGNVGFAFVGNINRSSSQAELERNQGEITGNLEGPHVVLPSTSQRQPGEDDPTYEAVEVAGTSRSDGYDKTTKFYHMRNDAKTENESHEVAKTGNGQNGDDHVYDDVVEDWQNDNSVGEPVYAKVDKTKKTSVLSQIQGSDHPKDDDYEGSGIEVSSSDEDLTDVTTNDEDSSFSSKTRPKQVNTNIDIQKEQNQNTKLHKTRRRNKDDDTSEESSSKNIDSLIAKHEKLMEGQGKKPRKSSDKNLKKSEIQLDKSNILNAPHEARTKDDHSIEMTENKTSGESESNLINKKRSSRKSSQKKKAQISTEEARLDDNTSSHTIKPLSSNGNGRPDKESRQTDRLGFEGISQNVGLSDISEDEESYLLRLSQSKFEHQRTEFEKENFNETLTDSFDTNLVEEPQNIESNNFDLTEASPVSLQQSTGSLHKGNGKSYRRNPESPDQNGDKRESNEKIFIQQQKHLEELIRQQENVYEQQAQQQKEQQKQTDRLVQQQQELQGQLKLLEEIQYDRVQGLSSAVSDHDVRIQKEIVEQQEQFLRSQQKQQVHYEQHQERILQQQENLCSQIRQLELQMRDVKSNISSLTPKDKDLAEIRWQEQEIIRLLNEQKHHQQQYEQLHKQQLQQMQDKELKFIQERQALQVQQDFLKSKMIEQEEKSKILEKELHNVSSKEKRHEKSKDSKRSQVVHTERYHDEVDAVPLPRKEAKKSSKTKKWIHDVLTDNSRLLEVNASLQQENAVLKQYSEALQKGSTGGSSLIMQQQIKELQEENKVLRETVHRVNVELSRYQTKYRQATAEDFPVMLSKTKAKEPSPWLVNTKFLAPLFLAYDDRLKEREDVIKTYDEELASFKARLMEIVKENQDLHMRLTHSKPDALDLDEWQQLQVQAKLVVEENELLMKQQDQQHKKLKELQRSHGQDVSKLSMRIATLESEKRNLETELEESRHNCANMSQKYKEMIDEEETKINVEAHLSMIDECRSVMEDLSSKKKSEIEDLESRLNVVQEEKQNLASSLADSNAQITQLTKELDVYKKNQRKLERKTLFLEKKLEHILEREVTAQQTLSEVLKVAEKTAEERDSFEEFAKSQELQRKKSKSLIHQGDLDILGLQEKLKHNKKKLNHKVASMTGRLNDKEKEVNKMKEDYEHEINRLRHLVREKQSRIETIMGERRIFDQQLDMVWKKADQDNQQMINTVRENQPTQQEQ</sequence>
<organism evidence="3 4">
    <name type="scientific">Actinia tenebrosa</name>
    <name type="common">Australian red waratah sea anemone</name>
    <dbReference type="NCBI Taxonomy" id="6105"/>
    <lineage>
        <taxon>Eukaryota</taxon>
        <taxon>Metazoa</taxon>
        <taxon>Cnidaria</taxon>
        <taxon>Anthozoa</taxon>
        <taxon>Hexacorallia</taxon>
        <taxon>Actiniaria</taxon>
        <taxon>Actiniidae</taxon>
        <taxon>Actinia</taxon>
    </lineage>
</organism>
<feature type="coiled-coil region" evidence="1">
    <location>
        <begin position="1175"/>
        <end position="1220"/>
    </location>
</feature>
<evidence type="ECO:0000256" key="2">
    <source>
        <dbReference type="SAM" id="MobiDB-lite"/>
    </source>
</evidence>
<feature type="compositionally biased region" description="Basic and acidic residues" evidence="2">
    <location>
        <begin position="324"/>
        <end position="343"/>
    </location>
</feature>
<dbReference type="KEGG" id="aten:116304697"/>
<accession>A0A6P8IT10</accession>
<dbReference type="RefSeq" id="XP_031570331.1">
    <property type="nucleotide sequence ID" value="XM_031714471.1"/>
</dbReference>
<feature type="compositionally biased region" description="Acidic residues" evidence="2">
    <location>
        <begin position="218"/>
        <end position="233"/>
    </location>
</feature>
<feature type="region of interest" description="Disordered" evidence="2">
    <location>
        <begin position="77"/>
        <end position="418"/>
    </location>
</feature>
<feature type="coiled-coil region" evidence="1">
    <location>
        <begin position="951"/>
        <end position="1020"/>
    </location>
</feature>
<protein>
    <submittedName>
        <fullName evidence="4">Trichohyalin-like</fullName>
    </submittedName>
</protein>
<dbReference type="GeneID" id="116304697"/>
<gene>
    <name evidence="4" type="primary">LOC116304697</name>
</gene>
<dbReference type="GO" id="GO:0005814">
    <property type="term" value="C:centriole"/>
    <property type="evidence" value="ECO:0007669"/>
    <property type="project" value="InterPro"/>
</dbReference>